<keyword evidence="4 8" id="KW-0653">Protein transport</keyword>
<gene>
    <name evidence="10" type="ORF">B5807_10303</name>
</gene>
<keyword evidence="7 8" id="KW-0143">Chaperone</keyword>
<dbReference type="SUPFAM" id="SSF144122">
    <property type="entry name" value="Tim10-like"/>
    <property type="match status" value="1"/>
</dbReference>
<dbReference type="GO" id="GO:0005743">
    <property type="term" value="C:mitochondrial inner membrane"/>
    <property type="evidence" value="ECO:0007669"/>
    <property type="project" value="UniProtKB-SubCell"/>
</dbReference>
<comment type="subcellular location">
    <subcellularLocation>
        <location evidence="1 8">Mitochondrion inner membrane</location>
        <topology evidence="1 8">Peripheral membrane protein</topology>
        <orientation evidence="1 8">Intermembrane side</orientation>
    </subcellularLocation>
</comment>
<dbReference type="Gene3D" id="1.10.287.810">
    <property type="entry name" value="Mitochondrial import inner membrane translocase subunit tim13 like domains"/>
    <property type="match status" value="1"/>
</dbReference>
<evidence type="ECO:0000259" key="9">
    <source>
        <dbReference type="Pfam" id="PF02953"/>
    </source>
</evidence>
<reference evidence="10 11" key="1">
    <citation type="journal article" date="2017" name="Genome Announc.">
        <title>Genome sequence of the saprophytic ascomycete Epicoccum nigrum ICMP 19927 strain isolated from New Zealand.</title>
        <authorList>
            <person name="Fokin M."/>
            <person name="Fleetwood D."/>
            <person name="Weir B.S."/>
            <person name="Villas-Boas S.G."/>
        </authorList>
    </citation>
    <scope>NUCLEOTIDE SEQUENCE [LARGE SCALE GENOMIC DNA]</scope>
    <source>
        <strain evidence="10 11">ICMP 19927</strain>
    </source>
</reference>
<evidence type="ECO:0000256" key="8">
    <source>
        <dbReference type="RuleBase" id="RU367043"/>
    </source>
</evidence>
<keyword evidence="6 8" id="KW-1015">Disulfide bond</keyword>
<keyword evidence="3 8" id="KW-0999">Mitochondrion inner membrane</keyword>
<dbReference type="InterPro" id="IPR035427">
    <property type="entry name" value="Tim10-like_dom_sf"/>
</dbReference>
<dbReference type="STRING" id="105696.A0A1Y2LNN1"/>
<evidence type="ECO:0000256" key="3">
    <source>
        <dbReference type="ARBA" id="ARBA00022792"/>
    </source>
</evidence>
<feature type="domain" description="Tim10-like" evidence="9">
    <location>
        <begin position="66"/>
        <end position="115"/>
    </location>
</feature>
<comment type="subunit">
    <text evidence="8">Heterohexamer.</text>
</comment>
<keyword evidence="8" id="KW-0813">Transport</keyword>
<evidence type="ECO:0000256" key="6">
    <source>
        <dbReference type="ARBA" id="ARBA00023157"/>
    </source>
</evidence>
<proteinExistence type="inferred from homology"/>
<dbReference type="InParanoid" id="A0A1Y2LNN1"/>
<dbReference type="AlphaFoldDB" id="A0A1Y2LNN1"/>
<evidence type="ECO:0000256" key="5">
    <source>
        <dbReference type="ARBA" id="ARBA00023010"/>
    </source>
</evidence>
<evidence type="ECO:0000256" key="2">
    <source>
        <dbReference type="ARBA" id="ARBA00006720"/>
    </source>
</evidence>
<dbReference type="GO" id="GO:0015031">
    <property type="term" value="P:protein transport"/>
    <property type="evidence" value="ECO:0007669"/>
    <property type="project" value="UniProtKB-KW"/>
</dbReference>
<dbReference type="Pfam" id="PF02953">
    <property type="entry name" value="zf-Tim10_DDP"/>
    <property type="match status" value="1"/>
</dbReference>
<evidence type="ECO:0000256" key="4">
    <source>
        <dbReference type="ARBA" id="ARBA00022927"/>
    </source>
</evidence>
<name>A0A1Y2LNN1_EPING</name>
<evidence type="ECO:0000313" key="11">
    <source>
        <dbReference type="Proteomes" id="UP000193240"/>
    </source>
</evidence>
<dbReference type="EMBL" id="KZ107854">
    <property type="protein sequence ID" value="OSS45501.1"/>
    <property type="molecule type" value="Genomic_DNA"/>
</dbReference>
<dbReference type="OMA" id="NEICWDK"/>
<keyword evidence="11" id="KW-1185">Reference proteome</keyword>
<keyword evidence="3 8" id="KW-0472">Membrane</keyword>
<comment type="function">
    <text evidence="8">Mitochondrial intermembrane chaperone that participates in the import and insertion of some multi-pass transmembrane proteins into the mitochondrial inner membrane. Also required for the transfer of beta-barrel precursors from the TOM complex to the sorting and assembly machinery (SAM complex) of the outer membrane. Acts as a chaperone-like protein that protects the hydrophobic precursors from aggregation and guide them through the mitochondrial intermembrane space.</text>
</comment>
<dbReference type="Proteomes" id="UP000193240">
    <property type="component" value="Unassembled WGS sequence"/>
</dbReference>
<keyword evidence="8" id="KW-0496">Mitochondrion</keyword>
<evidence type="ECO:0000256" key="1">
    <source>
        <dbReference type="ARBA" id="ARBA00004137"/>
    </source>
</evidence>
<evidence type="ECO:0000256" key="7">
    <source>
        <dbReference type="ARBA" id="ARBA00023186"/>
    </source>
</evidence>
<accession>A0A1Y2LNN1</accession>
<protein>
    <recommendedName>
        <fullName evidence="8">Mitochondrial import inner membrane translocase subunit</fullName>
    </recommendedName>
</protein>
<keyword evidence="5 8" id="KW-0811">Translocation</keyword>
<comment type="domain">
    <text evidence="8">The twin CX3C motif contains 4 conserved Cys residues that form 2 disulfide bonds in the mitochondrial intermembrane space.</text>
</comment>
<dbReference type="InterPro" id="IPR004217">
    <property type="entry name" value="Tim10-like"/>
</dbReference>
<sequence>MDGLGGGLANIDVTRLSDADKQQLQQFAINEGQKARIQSCTSYPEDLEKSIFFCFLANDGVGKIAIHSLTDTCFRKCIPAGGIKNGKLDKYEEPCMRQCVDRFLDANLVVLRELERLRG</sequence>
<organism evidence="10 11">
    <name type="scientific">Epicoccum nigrum</name>
    <name type="common">Soil fungus</name>
    <name type="synonym">Epicoccum purpurascens</name>
    <dbReference type="NCBI Taxonomy" id="105696"/>
    <lineage>
        <taxon>Eukaryota</taxon>
        <taxon>Fungi</taxon>
        <taxon>Dikarya</taxon>
        <taxon>Ascomycota</taxon>
        <taxon>Pezizomycotina</taxon>
        <taxon>Dothideomycetes</taxon>
        <taxon>Pleosporomycetidae</taxon>
        <taxon>Pleosporales</taxon>
        <taxon>Pleosporineae</taxon>
        <taxon>Didymellaceae</taxon>
        <taxon>Epicoccum</taxon>
    </lineage>
</organism>
<comment type="similarity">
    <text evidence="2 8">Belongs to the small Tim family.</text>
</comment>
<evidence type="ECO:0000313" key="10">
    <source>
        <dbReference type="EMBL" id="OSS45501.1"/>
    </source>
</evidence>